<dbReference type="InterPro" id="IPR029062">
    <property type="entry name" value="Class_I_gatase-like"/>
</dbReference>
<dbReference type="NCBIfam" id="TIGR00379">
    <property type="entry name" value="cobB"/>
    <property type="match status" value="1"/>
</dbReference>
<dbReference type="GO" id="GO:0009236">
    <property type="term" value="P:cobalamin biosynthetic process"/>
    <property type="evidence" value="ECO:0007669"/>
    <property type="project" value="UniProtKB-UniRule"/>
</dbReference>
<keyword evidence="5 8" id="KW-0067">ATP-binding</keyword>
<comment type="miscellaneous">
    <text evidence="8">The a and c carboxylates of cobyrinate are activated for nucleophilic attack via formation of a phosphorylated intermediate by ATP. CbiA catalyzes first the amidation of the c-carboxylate, and then that of the a-carboxylate.</text>
</comment>
<dbReference type="EMBL" id="JAIOIV010000147">
    <property type="protein sequence ID" value="MBZ0158259.1"/>
    <property type="molecule type" value="Genomic_DNA"/>
</dbReference>
<dbReference type="Gene3D" id="3.40.50.880">
    <property type="match status" value="1"/>
</dbReference>
<keyword evidence="4 8" id="KW-0547">Nucleotide-binding</keyword>
<comment type="domain">
    <text evidence="8">Comprises of two domains. The C-terminal domain contains the binding site for glutamine and catalyzes the hydrolysis of this substrate to glutamate and ammonia. The N-terminal domain is anticipated to bind ATP and cobyrinate and catalyzes the ultimate synthesis of the diamide product. The ammonia produced via the glutaminase domain is probably translocated to the adjacent domain via a molecular tunnel, where it reacts with an activated intermediate.</text>
</comment>
<sequence length="470" mass="51350">MHGIVIAGTHSGCGKTTVTLGILAALREKGLQVQSFKTGPDFIDAGLHRIITGRPSRNLDIWMCGAEEVAKCFSRHTGDADIAVVEGVMGMYDGDFSTASLACLLDLPVVLVVDAYGMAESAAAVVKGFMTYDSPAPFFAGVIFNRVASESHFKRLKECIRDVPVLGYLPRDLDFEIPHRHLGLATAEESPLSNENIKKLAGAILKHIDIDTLIKREEGTTEGSDSPERPPVARPAASSRLSLAVAYDRAFCFYYEDNLDALRDAGIDIVTFSPLADPLLPDRVDGIYIGGGYPELYAEALSGNTSLLSALRDWSCEGKPLYAECGGLMYLSQGIYDFEGAFFPMTGILPFPTQMKKGRARLGYREIVLEAECILGKKGSVCRGHEFHYSEIREDVKEGGNRDAGDRKCPGLPEEKAPEPARIYSVRDRTGRILPGEGYRVRTTLASYIHVHFGSNADIAESFAHFIQER</sequence>
<evidence type="ECO:0000256" key="4">
    <source>
        <dbReference type="ARBA" id="ARBA00022741"/>
    </source>
</evidence>
<dbReference type="SUPFAM" id="SSF52540">
    <property type="entry name" value="P-loop containing nucleoside triphosphate hydrolases"/>
    <property type="match status" value="1"/>
</dbReference>
<evidence type="ECO:0000256" key="1">
    <source>
        <dbReference type="ARBA" id="ARBA00001946"/>
    </source>
</evidence>
<evidence type="ECO:0000256" key="5">
    <source>
        <dbReference type="ARBA" id="ARBA00022840"/>
    </source>
</evidence>
<dbReference type="PROSITE" id="PS51274">
    <property type="entry name" value="GATASE_COBBQ"/>
    <property type="match status" value="1"/>
</dbReference>
<evidence type="ECO:0000259" key="9">
    <source>
        <dbReference type="Pfam" id="PF01656"/>
    </source>
</evidence>
<name>A0A953M3F1_9BACT</name>
<dbReference type="SUPFAM" id="SSF52317">
    <property type="entry name" value="Class I glutamine amidotransferase-like"/>
    <property type="match status" value="1"/>
</dbReference>
<dbReference type="InterPro" id="IPR011698">
    <property type="entry name" value="GATase_3"/>
</dbReference>
<evidence type="ECO:0000256" key="2">
    <source>
        <dbReference type="ARBA" id="ARBA00022573"/>
    </source>
</evidence>
<dbReference type="Gene3D" id="3.40.50.300">
    <property type="entry name" value="P-loop containing nucleotide triphosphate hydrolases"/>
    <property type="match status" value="2"/>
</dbReference>
<organism evidence="11 12">
    <name type="scientific">Candidatus Nitrobium versatile</name>
    <dbReference type="NCBI Taxonomy" id="2884831"/>
    <lineage>
        <taxon>Bacteria</taxon>
        <taxon>Pseudomonadati</taxon>
        <taxon>Nitrospirota</taxon>
        <taxon>Nitrospiria</taxon>
        <taxon>Nitrospirales</taxon>
        <taxon>Nitrospiraceae</taxon>
        <taxon>Candidatus Nitrobium</taxon>
    </lineage>
</organism>
<dbReference type="EC" id="6.3.5.11" evidence="8"/>
<keyword evidence="2 8" id="KW-0169">Cobalamin biosynthesis</keyword>
<proteinExistence type="inferred from homology"/>
<comment type="similarity">
    <text evidence="8">Belongs to the CobB/CbiA family.</text>
</comment>
<dbReference type="CDD" id="cd03130">
    <property type="entry name" value="GATase1_CobB"/>
    <property type="match status" value="1"/>
</dbReference>
<comment type="pathway">
    <text evidence="8">Cofactor biosynthesis; adenosylcobalamin biosynthesis; cob(II)yrinate a,c-diamide from sirohydrochlorin (anaerobic route): step 10/10.</text>
</comment>
<comment type="caution">
    <text evidence="11">The sequence shown here is derived from an EMBL/GenBank/DDBJ whole genome shotgun (WGS) entry which is preliminary data.</text>
</comment>
<dbReference type="PANTHER" id="PTHR43873">
    <property type="entry name" value="COBYRINATE A,C-DIAMIDE SYNTHASE"/>
    <property type="match status" value="1"/>
</dbReference>
<keyword evidence="7 8" id="KW-0315">Glutamine amidotransferase</keyword>
<evidence type="ECO:0000256" key="7">
    <source>
        <dbReference type="ARBA" id="ARBA00022962"/>
    </source>
</evidence>
<gene>
    <name evidence="8" type="primary">cbiA</name>
    <name evidence="11" type="ORF">K8I29_18850</name>
</gene>
<dbReference type="InterPro" id="IPR027417">
    <property type="entry name" value="P-loop_NTPase"/>
</dbReference>
<keyword evidence="3 8" id="KW-0436">Ligase</keyword>
<dbReference type="InterPro" id="IPR004484">
    <property type="entry name" value="CbiA/CobB_synth"/>
</dbReference>
<feature type="site" description="Increases nucleophilicity of active site Cys" evidence="8">
    <location>
        <position position="450"/>
    </location>
</feature>
<dbReference type="PANTHER" id="PTHR43873:SF1">
    <property type="entry name" value="COBYRINATE A,C-DIAMIDE SYNTHASE"/>
    <property type="match status" value="1"/>
</dbReference>
<dbReference type="NCBIfam" id="NF002204">
    <property type="entry name" value="PRK01077.1"/>
    <property type="match status" value="1"/>
</dbReference>
<evidence type="ECO:0000256" key="8">
    <source>
        <dbReference type="HAMAP-Rule" id="MF_00027"/>
    </source>
</evidence>
<reference evidence="11" key="1">
    <citation type="journal article" date="2021" name="bioRxiv">
        <title>Unraveling nitrogen, sulfur and carbon metabolic pathways and microbial community transcriptional responses to substrate deprivation and toxicity stresses in a bioreactor mimicking anoxic brackish coastal sediment conditions.</title>
        <authorList>
            <person name="Martins P.D."/>
            <person name="Echeveste M.J."/>
            <person name="Arshad A."/>
            <person name="Kurth J."/>
            <person name="Ouboter H."/>
            <person name="Jetten M.S.M."/>
            <person name="Welte C.U."/>
        </authorList>
    </citation>
    <scope>NUCLEOTIDE SEQUENCE</scope>
    <source>
        <strain evidence="11">MAG_39</strain>
    </source>
</reference>
<evidence type="ECO:0000256" key="3">
    <source>
        <dbReference type="ARBA" id="ARBA00022598"/>
    </source>
</evidence>
<dbReference type="Pfam" id="PF07685">
    <property type="entry name" value="GATase_3"/>
    <property type="match status" value="1"/>
</dbReference>
<protein>
    <recommendedName>
        <fullName evidence="8">Cobyrinate a,c-diamide synthase</fullName>
        <ecNumber evidence="8">6.3.5.11</ecNumber>
    </recommendedName>
    <alternativeName>
        <fullName evidence="8">Cobyrinic acid a,c-diamide synthetase</fullName>
    </alternativeName>
</protein>
<evidence type="ECO:0000313" key="12">
    <source>
        <dbReference type="Proteomes" id="UP000705867"/>
    </source>
</evidence>
<feature type="domain" description="CobB/CobQ-like glutamine amidotransferase" evidence="10">
    <location>
        <begin position="243"/>
        <end position="456"/>
    </location>
</feature>
<dbReference type="HAMAP" id="MF_00027">
    <property type="entry name" value="CobB_CbiA"/>
    <property type="match status" value="1"/>
</dbReference>
<comment type="cofactor">
    <cofactor evidence="1 8">
        <name>Mg(2+)</name>
        <dbReference type="ChEBI" id="CHEBI:18420"/>
    </cofactor>
</comment>
<accession>A0A953M3F1</accession>
<dbReference type="CDD" id="cd05388">
    <property type="entry name" value="CobB_N"/>
    <property type="match status" value="1"/>
</dbReference>
<reference evidence="11" key="2">
    <citation type="submission" date="2021-08" db="EMBL/GenBank/DDBJ databases">
        <authorList>
            <person name="Dalcin Martins P."/>
        </authorList>
    </citation>
    <scope>NUCLEOTIDE SEQUENCE</scope>
    <source>
        <strain evidence="11">MAG_39</strain>
    </source>
</reference>
<comment type="function">
    <text evidence="8">Catalyzes the ATP-dependent amidation of the two carboxylate groups at positions a and c of cobyrinate, using either L-glutamine or ammonia as the nitrogen source.</text>
</comment>
<dbReference type="GO" id="GO:0042242">
    <property type="term" value="F:cobyrinic acid a,c-diamide synthase activity"/>
    <property type="evidence" value="ECO:0007669"/>
    <property type="project" value="UniProtKB-UniRule"/>
</dbReference>
<feature type="active site" description="Nucleophile" evidence="8">
    <location>
        <position position="325"/>
    </location>
</feature>
<dbReference type="Proteomes" id="UP000705867">
    <property type="component" value="Unassembled WGS sequence"/>
</dbReference>
<dbReference type="GO" id="GO:0005524">
    <property type="term" value="F:ATP binding"/>
    <property type="evidence" value="ECO:0007669"/>
    <property type="project" value="UniProtKB-UniRule"/>
</dbReference>
<comment type="catalytic activity">
    <reaction evidence="8">
        <text>cob(II)yrinate + 2 L-glutamine + 2 ATP + 2 H2O = cob(II)yrinate a,c diamide + 2 L-glutamate + 2 ADP + 2 phosphate + 2 H(+)</text>
        <dbReference type="Rhea" id="RHEA:26289"/>
        <dbReference type="ChEBI" id="CHEBI:15377"/>
        <dbReference type="ChEBI" id="CHEBI:15378"/>
        <dbReference type="ChEBI" id="CHEBI:29985"/>
        <dbReference type="ChEBI" id="CHEBI:30616"/>
        <dbReference type="ChEBI" id="CHEBI:43474"/>
        <dbReference type="ChEBI" id="CHEBI:58359"/>
        <dbReference type="ChEBI" id="CHEBI:58537"/>
        <dbReference type="ChEBI" id="CHEBI:58894"/>
        <dbReference type="ChEBI" id="CHEBI:456216"/>
        <dbReference type="EC" id="6.3.5.11"/>
    </reaction>
</comment>
<keyword evidence="6 8" id="KW-0460">Magnesium</keyword>
<evidence type="ECO:0000259" key="10">
    <source>
        <dbReference type="Pfam" id="PF07685"/>
    </source>
</evidence>
<evidence type="ECO:0000313" key="11">
    <source>
        <dbReference type="EMBL" id="MBZ0158259.1"/>
    </source>
</evidence>
<feature type="domain" description="CobQ/CobB/MinD/ParA nucleotide binding" evidence="9">
    <location>
        <begin position="4"/>
        <end position="181"/>
    </location>
</feature>
<dbReference type="Pfam" id="PF01656">
    <property type="entry name" value="CbiA"/>
    <property type="match status" value="1"/>
</dbReference>
<dbReference type="InterPro" id="IPR002586">
    <property type="entry name" value="CobQ/CobB/MinD/ParA_Nub-bd_dom"/>
</dbReference>
<evidence type="ECO:0000256" key="6">
    <source>
        <dbReference type="ARBA" id="ARBA00022842"/>
    </source>
</evidence>
<dbReference type="AlphaFoldDB" id="A0A953M3F1"/>